<evidence type="ECO:0000259" key="4">
    <source>
        <dbReference type="PROSITE" id="PS51077"/>
    </source>
</evidence>
<reference evidence="6 7" key="1">
    <citation type="submission" date="2024-03" db="EMBL/GenBank/DDBJ databases">
        <title>Novel Streptomyces species of biotechnological and ecological value are a feature of Machair soil.</title>
        <authorList>
            <person name="Prole J.R."/>
            <person name="Goodfellow M."/>
            <person name="Allenby N."/>
            <person name="Ward A.C."/>
        </authorList>
    </citation>
    <scope>NUCLEOTIDE SEQUENCE [LARGE SCALE GENOMIC DNA]</scope>
    <source>
        <strain evidence="6 7">MS1.HAVA.3</strain>
    </source>
</reference>
<dbReference type="Pfam" id="PF01614">
    <property type="entry name" value="IclR_C"/>
    <property type="match status" value="1"/>
</dbReference>
<evidence type="ECO:0000313" key="6">
    <source>
        <dbReference type="EMBL" id="MEJ8640662.1"/>
    </source>
</evidence>
<keyword evidence="3" id="KW-0804">Transcription</keyword>
<dbReference type="InterPro" id="IPR036390">
    <property type="entry name" value="WH_DNA-bd_sf"/>
</dbReference>
<dbReference type="InterPro" id="IPR029016">
    <property type="entry name" value="GAF-like_dom_sf"/>
</dbReference>
<dbReference type="SUPFAM" id="SSF55781">
    <property type="entry name" value="GAF domain-like"/>
    <property type="match status" value="1"/>
</dbReference>
<evidence type="ECO:0000256" key="2">
    <source>
        <dbReference type="ARBA" id="ARBA00023125"/>
    </source>
</evidence>
<evidence type="ECO:0000256" key="1">
    <source>
        <dbReference type="ARBA" id="ARBA00023015"/>
    </source>
</evidence>
<accession>A0ABU8TYG1</accession>
<dbReference type="SUPFAM" id="SSF46785">
    <property type="entry name" value="Winged helix' DNA-binding domain"/>
    <property type="match status" value="1"/>
</dbReference>
<dbReference type="Gene3D" id="3.30.450.40">
    <property type="match status" value="1"/>
</dbReference>
<gene>
    <name evidence="6" type="ORF">WKI68_02800</name>
</gene>
<dbReference type="InterPro" id="IPR005471">
    <property type="entry name" value="Tscrpt_reg_IclR_N"/>
</dbReference>
<dbReference type="EMBL" id="JBBKAM010000002">
    <property type="protein sequence ID" value="MEJ8640662.1"/>
    <property type="molecule type" value="Genomic_DNA"/>
</dbReference>
<feature type="domain" description="IclR-ED" evidence="5">
    <location>
        <begin position="82"/>
        <end position="262"/>
    </location>
</feature>
<comment type="caution">
    <text evidence="6">The sequence shown here is derived from an EMBL/GenBank/DDBJ whole genome shotgun (WGS) entry which is preliminary data.</text>
</comment>
<dbReference type="InterPro" id="IPR014757">
    <property type="entry name" value="Tscrpt_reg_IclR_C"/>
</dbReference>
<keyword evidence="2" id="KW-0238">DNA-binding</keyword>
<dbReference type="Proteomes" id="UP001382904">
    <property type="component" value="Unassembled WGS sequence"/>
</dbReference>
<keyword evidence="1" id="KW-0805">Transcription regulation</keyword>
<organism evidence="6 7">
    <name type="scientific">Streptomyces caledonius</name>
    <dbReference type="NCBI Taxonomy" id="3134107"/>
    <lineage>
        <taxon>Bacteria</taxon>
        <taxon>Bacillati</taxon>
        <taxon>Actinomycetota</taxon>
        <taxon>Actinomycetes</taxon>
        <taxon>Kitasatosporales</taxon>
        <taxon>Streptomycetaceae</taxon>
        <taxon>Streptomyces</taxon>
    </lineage>
</organism>
<dbReference type="SMART" id="SM00346">
    <property type="entry name" value="HTH_ICLR"/>
    <property type="match status" value="1"/>
</dbReference>
<sequence>MSTNADEGPEAVRAGRTSAAGSALEKSLRILEAVAAPGGPHRLADVTAAAAVPKSSTFRILASLIDQGYVRQEPESRYGVGPRLRLLSALVGGGEPPGIGRILDELRQTTGQTVHLALYSGETITYIRKLEGDQPFRTASRVGMRMPLHTTAIGKSILAHLPAAEVRDLIAATGLPRRTPHTLTTARALHARLAEVRAQGFALDDEENEPTIRCIGAAILDPAGRPVGGVSVTTVTFLVSREEIEAYAPALRAATEALAPLL</sequence>
<dbReference type="PROSITE" id="PS51078">
    <property type="entry name" value="ICLR_ED"/>
    <property type="match status" value="1"/>
</dbReference>
<dbReference type="PANTHER" id="PTHR30136">
    <property type="entry name" value="HELIX-TURN-HELIX TRANSCRIPTIONAL REGULATOR, ICLR FAMILY"/>
    <property type="match status" value="1"/>
</dbReference>
<evidence type="ECO:0000256" key="3">
    <source>
        <dbReference type="ARBA" id="ARBA00023163"/>
    </source>
</evidence>
<protein>
    <submittedName>
        <fullName evidence="6">IclR family transcriptional regulator</fullName>
    </submittedName>
</protein>
<evidence type="ECO:0000259" key="5">
    <source>
        <dbReference type="PROSITE" id="PS51078"/>
    </source>
</evidence>
<dbReference type="InterPro" id="IPR050707">
    <property type="entry name" value="HTH_MetabolicPath_Reg"/>
</dbReference>
<keyword evidence="7" id="KW-1185">Reference proteome</keyword>
<evidence type="ECO:0000313" key="7">
    <source>
        <dbReference type="Proteomes" id="UP001382904"/>
    </source>
</evidence>
<proteinExistence type="predicted"/>
<name>A0ABU8TYG1_9ACTN</name>
<dbReference type="Gene3D" id="1.10.10.10">
    <property type="entry name" value="Winged helix-like DNA-binding domain superfamily/Winged helix DNA-binding domain"/>
    <property type="match status" value="1"/>
</dbReference>
<dbReference type="PANTHER" id="PTHR30136:SF24">
    <property type="entry name" value="HTH-TYPE TRANSCRIPTIONAL REPRESSOR ALLR"/>
    <property type="match status" value="1"/>
</dbReference>
<dbReference type="Pfam" id="PF09339">
    <property type="entry name" value="HTH_IclR"/>
    <property type="match status" value="1"/>
</dbReference>
<feature type="domain" description="HTH iclR-type" evidence="4">
    <location>
        <begin position="21"/>
        <end position="82"/>
    </location>
</feature>
<dbReference type="InterPro" id="IPR036388">
    <property type="entry name" value="WH-like_DNA-bd_sf"/>
</dbReference>
<dbReference type="PROSITE" id="PS51077">
    <property type="entry name" value="HTH_ICLR"/>
    <property type="match status" value="1"/>
</dbReference>